<keyword evidence="3" id="KW-1185">Reference proteome</keyword>
<evidence type="ECO:0000259" key="1">
    <source>
        <dbReference type="Pfam" id="PF13360"/>
    </source>
</evidence>
<dbReference type="Proteomes" id="UP001589627">
    <property type="component" value="Unassembled WGS sequence"/>
</dbReference>
<reference evidence="2 3" key="1">
    <citation type="submission" date="2024-09" db="EMBL/GenBank/DDBJ databases">
        <authorList>
            <person name="Sun Q."/>
            <person name="Mori K."/>
        </authorList>
    </citation>
    <scope>NUCLEOTIDE SEQUENCE [LARGE SCALE GENOMIC DNA]</scope>
    <source>
        <strain evidence="2 3">TBRC 0563</strain>
    </source>
</reference>
<dbReference type="InterPro" id="IPR015943">
    <property type="entry name" value="WD40/YVTN_repeat-like_dom_sf"/>
</dbReference>
<gene>
    <name evidence="2" type="ORF">ACFFNX_09865</name>
</gene>
<dbReference type="InterPro" id="IPR002372">
    <property type="entry name" value="PQQ_rpt_dom"/>
</dbReference>
<dbReference type="PANTHER" id="PTHR34512:SF30">
    <property type="entry name" value="OUTER MEMBRANE PROTEIN ASSEMBLY FACTOR BAMB"/>
    <property type="match status" value="1"/>
</dbReference>
<accession>A0ABV5YBT6</accession>
<dbReference type="Gene3D" id="2.40.128.630">
    <property type="match status" value="1"/>
</dbReference>
<evidence type="ECO:0000313" key="2">
    <source>
        <dbReference type="EMBL" id="MFB9832493.1"/>
    </source>
</evidence>
<dbReference type="Pfam" id="PF13360">
    <property type="entry name" value="PQQ_2"/>
    <property type="match status" value="1"/>
</dbReference>
<comment type="caution">
    <text evidence="2">The sequence shown here is derived from an EMBL/GenBank/DDBJ whole genome shotgun (WGS) entry which is preliminary data.</text>
</comment>
<evidence type="ECO:0000313" key="3">
    <source>
        <dbReference type="Proteomes" id="UP001589627"/>
    </source>
</evidence>
<dbReference type="PANTHER" id="PTHR34512">
    <property type="entry name" value="CELL SURFACE PROTEIN"/>
    <property type="match status" value="1"/>
</dbReference>
<name>A0ABV5YBT6_9ACTN</name>
<dbReference type="RefSeq" id="WP_378198308.1">
    <property type="nucleotide sequence ID" value="NZ_JBHLZP010000050.1"/>
</dbReference>
<protein>
    <submittedName>
        <fullName evidence="2">PQQ-binding-like beta-propeller repeat protein</fullName>
    </submittedName>
</protein>
<dbReference type="SUPFAM" id="SSF50998">
    <property type="entry name" value="Quinoprotein alcohol dehydrogenase-like"/>
    <property type="match status" value="1"/>
</dbReference>
<organism evidence="2 3">
    <name type="scientific">Actinoallomurus acaciae</name>
    <dbReference type="NCBI Taxonomy" id="502577"/>
    <lineage>
        <taxon>Bacteria</taxon>
        <taxon>Bacillati</taxon>
        <taxon>Actinomycetota</taxon>
        <taxon>Actinomycetes</taxon>
        <taxon>Streptosporangiales</taxon>
        <taxon>Thermomonosporaceae</taxon>
        <taxon>Actinoallomurus</taxon>
    </lineage>
</organism>
<proteinExistence type="predicted"/>
<dbReference type="EMBL" id="JBHLZP010000050">
    <property type="protein sequence ID" value="MFB9832493.1"/>
    <property type="molecule type" value="Genomic_DNA"/>
</dbReference>
<dbReference type="Gene3D" id="2.130.10.10">
    <property type="entry name" value="YVTN repeat-like/Quinoprotein amine dehydrogenase"/>
    <property type="match status" value="1"/>
</dbReference>
<sequence>MRHDGAGAGPREATVAVVLVSVGVRRLLDDGISGPYGRFPGPVAAQAPVRTPQRVALSPEGPGGIQVYGGVAIGGFSLGGPHDGVRAVGIATGKTYWEYHGQKPAEPIGLDRATGDVYVDGNHELAKIDVRTGRILWSRPTPGYFPVEHAVVSGTGTLVVFNDLSWPDRDAGGEVTGIDPATGRTRWRSAYDCDAKDRTTAVVGGTLAMACGPTVGKVRGIDLATGEQRWSENLARLFPQKPHGDESDDFVVLDAGQSRVAITTRDGFDLLDAATGEILRRRVTKGELATAFSGGMWLSTCALGKTEGVCASDVDTGKRLWSSPFPGSPAGYSPGEPAEHGYAAVADGRVYSLSAIDTPRREVAQIVVSDLRTGKRLTYWSHDGLLRPYDSFTITDGVVVVHDGGLDRGDVALYADRPDLRRTHRLFAR</sequence>
<feature type="domain" description="Pyrrolo-quinoline quinone repeat" evidence="1">
    <location>
        <begin position="84"/>
        <end position="235"/>
    </location>
</feature>
<dbReference type="InterPro" id="IPR011047">
    <property type="entry name" value="Quinoprotein_ADH-like_sf"/>
</dbReference>